<dbReference type="GO" id="GO:0045271">
    <property type="term" value="C:respiratory chain complex I"/>
    <property type="evidence" value="ECO:0007669"/>
    <property type="project" value="InterPro"/>
</dbReference>
<dbReference type="Proteomes" id="UP000581447">
    <property type="component" value="Unassembled WGS sequence"/>
</dbReference>
<organism evidence="2 3">
    <name type="scientific">Sphingorhabdus rigui</name>
    <dbReference type="NCBI Taxonomy" id="1282858"/>
    <lineage>
        <taxon>Bacteria</taxon>
        <taxon>Pseudomonadati</taxon>
        <taxon>Pseudomonadota</taxon>
        <taxon>Alphaproteobacteria</taxon>
        <taxon>Sphingomonadales</taxon>
        <taxon>Sphingomonadaceae</taxon>
        <taxon>Sphingorhabdus</taxon>
    </lineage>
</organism>
<evidence type="ECO:0000313" key="2">
    <source>
        <dbReference type="EMBL" id="MBB3943507.1"/>
    </source>
</evidence>
<dbReference type="Pfam" id="PF05071">
    <property type="entry name" value="NDUFA12"/>
    <property type="match status" value="1"/>
</dbReference>
<feature type="region of interest" description="Disordered" evidence="1">
    <location>
        <begin position="83"/>
        <end position="128"/>
    </location>
</feature>
<sequence>MGILGKIFTWWDGATIGTAIYSWRKGKAVGSDAEGNKYYQSSDGKRRWVIYNGANDASRVAPDWHGWLHGTHDGDPESYLPPVRGYETLPEPNLTGTDRAYRPAGSIQRGGHRARATGDYEAWSPDAS</sequence>
<dbReference type="EMBL" id="JACIEA010000002">
    <property type="protein sequence ID" value="MBB3943507.1"/>
    <property type="molecule type" value="Genomic_DNA"/>
</dbReference>
<protein>
    <submittedName>
        <fullName evidence="2">NADH:ubiquinone oxidoreductase subunit</fullName>
    </submittedName>
</protein>
<name>A0A840B2V1_9SPHN</name>
<reference evidence="2 3" key="1">
    <citation type="submission" date="2020-08" db="EMBL/GenBank/DDBJ databases">
        <title>Genomic Encyclopedia of Type Strains, Phase IV (KMG-IV): sequencing the most valuable type-strain genomes for metagenomic binning, comparative biology and taxonomic classification.</title>
        <authorList>
            <person name="Goeker M."/>
        </authorList>
    </citation>
    <scope>NUCLEOTIDE SEQUENCE [LARGE SCALE GENOMIC DNA]</scope>
    <source>
        <strain evidence="2 3">DSM 29050</strain>
    </source>
</reference>
<dbReference type="PANTHER" id="PTHR12910">
    <property type="entry name" value="NADH-UBIQUINONE OXIDOREDUCTASE SUBUNIT B17.2"/>
    <property type="match status" value="1"/>
</dbReference>
<proteinExistence type="predicted"/>
<dbReference type="AlphaFoldDB" id="A0A840B2V1"/>
<dbReference type="RefSeq" id="WP_183941818.1">
    <property type="nucleotide sequence ID" value="NZ_BAABBG010000005.1"/>
</dbReference>
<dbReference type="InterPro" id="IPR007763">
    <property type="entry name" value="NDUFA12"/>
</dbReference>
<gene>
    <name evidence="2" type="ORF">GGR91_001765</name>
</gene>
<evidence type="ECO:0000313" key="3">
    <source>
        <dbReference type="Proteomes" id="UP000581447"/>
    </source>
</evidence>
<dbReference type="PANTHER" id="PTHR12910:SF2">
    <property type="entry name" value="NADH DEHYDROGENASE [UBIQUINONE] 1 ALPHA SUBCOMPLEX SUBUNIT 12"/>
    <property type="match status" value="1"/>
</dbReference>
<dbReference type="GO" id="GO:0006979">
    <property type="term" value="P:response to oxidative stress"/>
    <property type="evidence" value="ECO:0007669"/>
    <property type="project" value="TreeGrafter"/>
</dbReference>
<keyword evidence="2" id="KW-0830">Ubiquinone</keyword>
<dbReference type="NCBIfam" id="NF006040">
    <property type="entry name" value="PRK08183.1"/>
    <property type="match status" value="1"/>
</dbReference>
<accession>A0A840B2V1</accession>
<comment type="caution">
    <text evidence="2">The sequence shown here is derived from an EMBL/GenBank/DDBJ whole genome shotgun (WGS) entry which is preliminary data.</text>
</comment>
<evidence type="ECO:0000256" key="1">
    <source>
        <dbReference type="SAM" id="MobiDB-lite"/>
    </source>
</evidence>
<keyword evidence="3" id="KW-1185">Reference proteome</keyword>